<dbReference type="RefSeq" id="WP_104322581.1">
    <property type="nucleotide sequence ID" value="NZ_PSSX01000014.1"/>
</dbReference>
<dbReference type="Gene3D" id="3.30.200.20">
    <property type="entry name" value="Phosphorylase Kinase, domain 1"/>
    <property type="match status" value="1"/>
</dbReference>
<dbReference type="Pfam" id="PF01636">
    <property type="entry name" value="APH"/>
    <property type="match status" value="1"/>
</dbReference>
<comment type="caution">
    <text evidence="2">The sequence shown here is derived from an EMBL/GenBank/DDBJ whole genome shotgun (WGS) entry which is preliminary data.</text>
</comment>
<evidence type="ECO:0000259" key="1">
    <source>
        <dbReference type="Pfam" id="PF01636"/>
    </source>
</evidence>
<name>A0A2S5Z828_9GAMM</name>
<dbReference type="GO" id="GO:0016740">
    <property type="term" value="F:transferase activity"/>
    <property type="evidence" value="ECO:0007669"/>
    <property type="project" value="UniProtKB-KW"/>
</dbReference>
<proteinExistence type="predicted"/>
<keyword evidence="3" id="KW-1185">Reference proteome</keyword>
<sequence length="352" mass="40369">MDTRLQLLTNWVRQFPGFEQSEAEPVSGDASFRRYFRVWQHADKAPAPGDGAPFIVMDAPPEHEDCEPFVTIARHWHHQGIAVPEIVQADLTQGFLLLEDFGDQLMLGQLNADSADQLYRNALEELTLIARQPSPEDYPLPPYDATLLEREMALFPDWLLEQHLGMSLENSERALLETTFSMLRESALAQPEVTVHRDYHSRNLLVRPNEPRPGVIDFQDAVTGPVTYDVVSLLKDCYIQWPEERICDWLEVFRQSSRDAGLHRADPETFRQWFELMGMQRHLKAAGIFARLSIRDGKHGYLDDIPRTVQYLIVASSRQPALRHFHEWLSDTVMPQIEANIGPAPGQERPQP</sequence>
<dbReference type="InterPro" id="IPR002575">
    <property type="entry name" value="Aminoglycoside_PTrfase"/>
</dbReference>
<dbReference type="Proteomes" id="UP000239917">
    <property type="component" value="Unassembled WGS sequence"/>
</dbReference>
<gene>
    <name evidence="2" type="ORF">KEHDKFFH_14620</name>
</gene>
<dbReference type="OrthoDB" id="9809275at2"/>
<feature type="domain" description="Aminoglycoside phosphotransferase" evidence="1">
    <location>
        <begin position="23"/>
        <end position="264"/>
    </location>
</feature>
<dbReference type="AlphaFoldDB" id="A0A2S5Z828"/>
<dbReference type="Gene3D" id="3.90.1200.10">
    <property type="match status" value="1"/>
</dbReference>
<keyword evidence="2" id="KW-0808">Transferase</keyword>
<organism evidence="2 3">
    <name type="scientific">Marinobacter maroccanus</name>
    <dbReference type="NCBI Taxonomy" id="2055143"/>
    <lineage>
        <taxon>Bacteria</taxon>
        <taxon>Pseudomonadati</taxon>
        <taxon>Pseudomonadota</taxon>
        <taxon>Gammaproteobacteria</taxon>
        <taxon>Pseudomonadales</taxon>
        <taxon>Marinobacteraceae</taxon>
        <taxon>Marinobacter</taxon>
    </lineage>
</organism>
<dbReference type="SUPFAM" id="SSF56112">
    <property type="entry name" value="Protein kinase-like (PK-like)"/>
    <property type="match status" value="1"/>
</dbReference>
<dbReference type="InterPro" id="IPR011009">
    <property type="entry name" value="Kinase-like_dom_sf"/>
</dbReference>
<reference evidence="2 3" key="1">
    <citation type="submission" date="2018-01" db="EMBL/GenBank/DDBJ databases">
        <title>Complete genome sequences of the type strains of Marinobacter flavimaris and Marinobacter maroccanus.</title>
        <authorList>
            <person name="Palau M."/>
            <person name="Boujida N."/>
            <person name="Manresa A."/>
            <person name="Minana-Galbis D."/>
        </authorList>
    </citation>
    <scope>NUCLEOTIDE SEQUENCE [LARGE SCALE GENOMIC DNA]</scope>
    <source>
        <strain evidence="2 3">N4</strain>
    </source>
</reference>
<evidence type="ECO:0000313" key="3">
    <source>
        <dbReference type="Proteomes" id="UP000239917"/>
    </source>
</evidence>
<dbReference type="EMBL" id="PSSX01000014">
    <property type="protein sequence ID" value="PPI83394.1"/>
    <property type="molecule type" value="Genomic_DNA"/>
</dbReference>
<accession>A0A2S5Z828</accession>
<evidence type="ECO:0000313" key="2">
    <source>
        <dbReference type="EMBL" id="PPI83394.1"/>
    </source>
</evidence>
<protein>
    <submittedName>
        <fullName evidence="2">Aminoglycoside phosphotransferase</fullName>
    </submittedName>
</protein>